<evidence type="ECO:0000313" key="3">
    <source>
        <dbReference type="EMBL" id="MBB4570981.1"/>
    </source>
</evidence>
<dbReference type="InterPro" id="IPR025877">
    <property type="entry name" value="MobA-like_NTP_Trfase"/>
</dbReference>
<proteinExistence type="predicted"/>
<dbReference type="AlphaFoldDB" id="A0A7W6ZY91"/>
<dbReference type="CDD" id="cd04182">
    <property type="entry name" value="GT_2_like_f"/>
    <property type="match status" value="1"/>
</dbReference>
<dbReference type="EMBL" id="JACIIG010000018">
    <property type="protein sequence ID" value="MBB4570981.1"/>
    <property type="molecule type" value="Genomic_DNA"/>
</dbReference>
<dbReference type="InterPro" id="IPR029044">
    <property type="entry name" value="Nucleotide-diphossugar_trans"/>
</dbReference>
<comment type="caution">
    <text evidence="3">The sequence shown here is derived from an EMBL/GenBank/DDBJ whole genome shotgun (WGS) entry which is preliminary data.</text>
</comment>
<evidence type="ECO:0000259" key="2">
    <source>
        <dbReference type="Pfam" id="PF12804"/>
    </source>
</evidence>
<dbReference type="Gene3D" id="3.90.550.10">
    <property type="entry name" value="Spore Coat Polysaccharide Biosynthesis Protein SpsA, Chain A"/>
    <property type="match status" value="1"/>
</dbReference>
<name>A0A7W6ZY91_9HYPH</name>
<dbReference type="Proteomes" id="UP000543836">
    <property type="component" value="Unassembled WGS sequence"/>
</dbReference>
<keyword evidence="1" id="KW-0460">Magnesium</keyword>
<gene>
    <name evidence="3" type="ORF">GGE60_005138</name>
</gene>
<reference evidence="3 4" key="1">
    <citation type="submission" date="2020-08" db="EMBL/GenBank/DDBJ databases">
        <title>Genomic Encyclopedia of Type Strains, Phase IV (KMG-V): Genome sequencing to study the core and pangenomes of soil and plant-associated prokaryotes.</title>
        <authorList>
            <person name="Whitman W."/>
        </authorList>
    </citation>
    <scope>NUCLEOTIDE SEQUENCE [LARGE SCALE GENOMIC DNA]</scope>
    <source>
        <strain evidence="3 4">SEMIA 492</strain>
    </source>
</reference>
<dbReference type="GO" id="GO:0061602">
    <property type="term" value="F:molybdenum cofactor cytidylyltransferase activity"/>
    <property type="evidence" value="ECO:0007669"/>
    <property type="project" value="UniProtKB-EC"/>
</dbReference>
<dbReference type="OrthoDB" id="9779263at2"/>
<organism evidence="3 4">
    <name type="scientific">Rhizobium leucaenae</name>
    <dbReference type="NCBI Taxonomy" id="29450"/>
    <lineage>
        <taxon>Bacteria</taxon>
        <taxon>Pseudomonadati</taxon>
        <taxon>Pseudomonadota</taxon>
        <taxon>Alphaproteobacteria</taxon>
        <taxon>Hyphomicrobiales</taxon>
        <taxon>Rhizobiaceae</taxon>
        <taxon>Rhizobium/Agrobacterium group</taxon>
        <taxon>Rhizobium</taxon>
    </lineage>
</organism>
<evidence type="ECO:0000313" key="4">
    <source>
        <dbReference type="Proteomes" id="UP000543836"/>
    </source>
</evidence>
<keyword evidence="4" id="KW-1185">Reference proteome</keyword>
<feature type="domain" description="MobA-like NTP transferase" evidence="2">
    <location>
        <begin position="22"/>
        <end position="185"/>
    </location>
</feature>
<protein>
    <submittedName>
        <fullName evidence="3">Molybdenum cofactor cytidylyltransferase</fullName>
        <ecNumber evidence="3">2.7.7.76</ecNumber>
    </submittedName>
</protein>
<dbReference type="EC" id="2.7.7.76" evidence="3"/>
<evidence type="ECO:0000256" key="1">
    <source>
        <dbReference type="ARBA" id="ARBA00022842"/>
    </source>
</evidence>
<dbReference type="Pfam" id="PF12804">
    <property type="entry name" value="NTP_transf_3"/>
    <property type="match status" value="1"/>
</dbReference>
<keyword evidence="3" id="KW-0808">Transferase</keyword>
<keyword evidence="3" id="KW-0548">Nucleotidyltransferase</keyword>
<dbReference type="RefSeq" id="WP_028754294.1">
    <property type="nucleotide sequence ID" value="NZ_JACIIG010000018.1"/>
</dbReference>
<dbReference type="PANTHER" id="PTHR43777">
    <property type="entry name" value="MOLYBDENUM COFACTOR CYTIDYLYLTRANSFERASE"/>
    <property type="match status" value="1"/>
</dbReference>
<accession>A0A7W6ZY91</accession>
<dbReference type="SUPFAM" id="SSF53448">
    <property type="entry name" value="Nucleotide-diphospho-sugar transferases"/>
    <property type="match status" value="1"/>
</dbReference>
<dbReference type="PANTHER" id="PTHR43777:SF1">
    <property type="entry name" value="MOLYBDENUM COFACTOR CYTIDYLYLTRANSFERASE"/>
    <property type="match status" value="1"/>
</dbReference>
<sequence length="218" mass="22634">MSNREDNDQRPKERLLDPRVFVILLAAGRSSRIGKAGASKLLAEFNGTALVRRSAQVALGSTADTVIVVTGHRRLEIEGALDGLAVECVENPIHEQGMATSLASGVIRCNALGADAVLVMLADMPGLTSDDLDQLIAAFSIADGEVVVRATGDGKPGNPVILPKSLFQAVAHLEGDVGARQIIETSSLPIVSVEIGEAALLDVDTPEAIRAAGGILKA</sequence>